<dbReference type="InterPro" id="IPR029063">
    <property type="entry name" value="SAM-dependent_MTases_sf"/>
</dbReference>
<dbReference type="Gene3D" id="3.40.50.150">
    <property type="entry name" value="Vaccinia Virus protein VP39"/>
    <property type="match status" value="1"/>
</dbReference>
<dbReference type="InterPro" id="IPR003682">
    <property type="entry name" value="rRNA_ssu_MeTfrase_G"/>
</dbReference>
<dbReference type="KEGG" id="sphc:CVN68_15050"/>
<evidence type="ECO:0000256" key="6">
    <source>
        <dbReference type="HAMAP-Rule" id="MF_00074"/>
    </source>
</evidence>
<dbReference type="OrthoDB" id="9808773at2"/>
<feature type="binding site" evidence="6">
    <location>
        <position position="79"/>
    </location>
    <ligand>
        <name>S-adenosyl-L-methionine</name>
        <dbReference type="ChEBI" id="CHEBI:59789"/>
    </ligand>
</feature>
<dbReference type="AlphaFoldDB" id="A0A2K8MMM6"/>
<sequence>MTEDDARTWIDDSFGVSRGTLLARYAELLIAEAPRQNLVAASTLDALWSRHFVDSAQLIPLAADAPRGTWLDVGSGAGLPGIVVGILLDDRPIVLCEPRSRRVAFLEQVIAALDLKSRITVQRSMIESYHPPEPVAVVSARAVAALPALLQSTAHCTGLSTIWVLPKGQKAHSEVVAARRKWQGVFHVEPSITQPESGIVVARGVRPK</sequence>
<dbReference type="NCBIfam" id="TIGR00138">
    <property type="entry name" value="rsmG_gidB"/>
    <property type="match status" value="1"/>
</dbReference>
<protein>
    <recommendedName>
        <fullName evidence="6">Ribosomal RNA small subunit methyltransferase G</fullName>
        <ecNumber evidence="6">2.1.1.170</ecNumber>
    </recommendedName>
    <alternativeName>
        <fullName evidence="6">16S rRNA 7-methylguanosine methyltransferase</fullName>
        <shortName evidence="6">16S rRNA m7G methyltransferase</shortName>
    </alternativeName>
</protein>
<evidence type="ECO:0000256" key="5">
    <source>
        <dbReference type="ARBA" id="ARBA00022691"/>
    </source>
</evidence>
<dbReference type="GO" id="GO:0005829">
    <property type="term" value="C:cytosol"/>
    <property type="evidence" value="ECO:0007669"/>
    <property type="project" value="TreeGrafter"/>
</dbReference>
<name>A0A2K8MMM6_9SPHN</name>
<feature type="binding site" evidence="6">
    <location>
        <position position="141"/>
    </location>
    <ligand>
        <name>S-adenosyl-L-methionine</name>
        <dbReference type="ChEBI" id="CHEBI:59789"/>
    </ligand>
</feature>
<keyword evidence="2 6" id="KW-0698">rRNA processing</keyword>
<comment type="catalytic activity">
    <reaction evidence="6">
        <text>guanosine(527) in 16S rRNA + S-adenosyl-L-methionine = N(7)-methylguanosine(527) in 16S rRNA + S-adenosyl-L-homocysteine</text>
        <dbReference type="Rhea" id="RHEA:42732"/>
        <dbReference type="Rhea" id="RHEA-COMP:10209"/>
        <dbReference type="Rhea" id="RHEA-COMP:10210"/>
        <dbReference type="ChEBI" id="CHEBI:57856"/>
        <dbReference type="ChEBI" id="CHEBI:59789"/>
        <dbReference type="ChEBI" id="CHEBI:74269"/>
        <dbReference type="ChEBI" id="CHEBI:74480"/>
        <dbReference type="EC" id="2.1.1.170"/>
    </reaction>
</comment>
<dbReference type="GO" id="GO:0070043">
    <property type="term" value="F:rRNA (guanine-N7-)-methyltransferase activity"/>
    <property type="evidence" value="ECO:0007669"/>
    <property type="project" value="UniProtKB-UniRule"/>
</dbReference>
<dbReference type="RefSeq" id="WP_100282924.1">
    <property type="nucleotide sequence ID" value="NZ_CP024923.1"/>
</dbReference>
<dbReference type="HAMAP" id="MF_00074">
    <property type="entry name" value="16SrRNA_methyltr_G"/>
    <property type="match status" value="1"/>
</dbReference>
<evidence type="ECO:0000256" key="2">
    <source>
        <dbReference type="ARBA" id="ARBA00022552"/>
    </source>
</evidence>
<dbReference type="Proteomes" id="UP000229081">
    <property type="component" value="Chromosome"/>
</dbReference>
<keyword evidence="1 6" id="KW-0963">Cytoplasm</keyword>
<organism evidence="7 8">
    <name type="scientific">Sphingomonas psychrotolerans</name>
    <dbReference type="NCBI Taxonomy" id="1327635"/>
    <lineage>
        <taxon>Bacteria</taxon>
        <taxon>Pseudomonadati</taxon>
        <taxon>Pseudomonadota</taxon>
        <taxon>Alphaproteobacteria</taxon>
        <taxon>Sphingomonadales</taxon>
        <taxon>Sphingomonadaceae</taxon>
        <taxon>Sphingomonas</taxon>
    </lineage>
</organism>
<evidence type="ECO:0000313" key="7">
    <source>
        <dbReference type="EMBL" id="ATY33119.1"/>
    </source>
</evidence>
<keyword evidence="4 6" id="KW-0808">Transferase</keyword>
<evidence type="ECO:0000256" key="1">
    <source>
        <dbReference type="ARBA" id="ARBA00022490"/>
    </source>
</evidence>
<dbReference type="Pfam" id="PF02527">
    <property type="entry name" value="GidB"/>
    <property type="match status" value="1"/>
</dbReference>
<evidence type="ECO:0000256" key="3">
    <source>
        <dbReference type="ARBA" id="ARBA00022603"/>
    </source>
</evidence>
<dbReference type="PANTHER" id="PTHR31760:SF0">
    <property type="entry name" value="S-ADENOSYL-L-METHIONINE-DEPENDENT METHYLTRANSFERASES SUPERFAMILY PROTEIN"/>
    <property type="match status" value="1"/>
</dbReference>
<keyword evidence="8" id="KW-1185">Reference proteome</keyword>
<comment type="function">
    <text evidence="6">Specifically methylates the N7 position of guanine in position 527 of 16S rRNA.</text>
</comment>
<reference evidence="7 8" key="1">
    <citation type="submission" date="2017-11" db="EMBL/GenBank/DDBJ databases">
        <title>Complete genome sequence of Sphingomonas sp. Strain Cra20, a psychrotolerant potential plant growth promoting rhizobacteria.</title>
        <authorList>
            <person name="Luo Y."/>
        </authorList>
    </citation>
    <scope>NUCLEOTIDE SEQUENCE [LARGE SCALE GENOMIC DNA]</scope>
    <source>
        <strain evidence="7 8">Cra20</strain>
    </source>
</reference>
<feature type="binding site" evidence="6">
    <location>
        <position position="74"/>
    </location>
    <ligand>
        <name>S-adenosyl-L-methionine</name>
        <dbReference type="ChEBI" id="CHEBI:59789"/>
    </ligand>
</feature>
<keyword evidence="5 6" id="KW-0949">S-adenosyl-L-methionine</keyword>
<evidence type="ECO:0000313" key="8">
    <source>
        <dbReference type="Proteomes" id="UP000229081"/>
    </source>
</evidence>
<proteinExistence type="inferred from homology"/>
<dbReference type="PANTHER" id="PTHR31760">
    <property type="entry name" value="S-ADENOSYL-L-METHIONINE-DEPENDENT METHYLTRANSFERASES SUPERFAMILY PROTEIN"/>
    <property type="match status" value="1"/>
</dbReference>
<dbReference type="SUPFAM" id="SSF53335">
    <property type="entry name" value="S-adenosyl-L-methionine-dependent methyltransferases"/>
    <property type="match status" value="1"/>
</dbReference>
<gene>
    <name evidence="6 7" type="primary">rsmG</name>
    <name evidence="7" type="ORF">CVN68_15050</name>
</gene>
<comment type="caution">
    <text evidence="6">Lacks conserved residue(s) required for the propagation of feature annotation.</text>
</comment>
<comment type="subcellular location">
    <subcellularLocation>
        <location evidence="6">Cytoplasm</location>
    </subcellularLocation>
</comment>
<dbReference type="EC" id="2.1.1.170" evidence="6"/>
<dbReference type="EMBL" id="CP024923">
    <property type="protein sequence ID" value="ATY33119.1"/>
    <property type="molecule type" value="Genomic_DNA"/>
</dbReference>
<accession>A0A2K8MMM6</accession>
<comment type="similarity">
    <text evidence="6">Belongs to the methyltransferase superfamily. RNA methyltransferase RsmG family.</text>
</comment>
<evidence type="ECO:0000256" key="4">
    <source>
        <dbReference type="ARBA" id="ARBA00022679"/>
    </source>
</evidence>
<keyword evidence="3 6" id="KW-0489">Methyltransferase</keyword>
<feature type="binding site" evidence="6">
    <location>
        <begin position="126"/>
        <end position="127"/>
    </location>
    <ligand>
        <name>S-adenosyl-L-methionine</name>
        <dbReference type="ChEBI" id="CHEBI:59789"/>
    </ligand>
</feature>